<evidence type="ECO:0000256" key="4">
    <source>
        <dbReference type="ARBA" id="ARBA00022692"/>
    </source>
</evidence>
<dbReference type="OrthoDB" id="5641522at2"/>
<dbReference type="Pfam" id="PF03349">
    <property type="entry name" value="Toluene_X"/>
    <property type="match status" value="1"/>
</dbReference>
<dbReference type="AlphaFoldDB" id="A0A0W0SST4"/>
<proteinExistence type="inferred from homology"/>
<feature type="signal peptide" evidence="8">
    <location>
        <begin position="1"/>
        <end position="18"/>
    </location>
</feature>
<dbReference type="InterPro" id="IPR005017">
    <property type="entry name" value="OMPP1/FadL/TodX"/>
</dbReference>
<comment type="similarity">
    <text evidence="2">Belongs to the OmpP1/FadL family.</text>
</comment>
<keyword evidence="6" id="KW-0472">Membrane</keyword>
<evidence type="ECO:0000256" key="7">
    <source>
        <dbReference type="ARBA" id="ARBA00023237"/>
    </source>
</evidence>
<dbReference type="Proteomes" id="UP000054742">
    <property type="component" value="Unassembled WGS sequence"/>
</dbReference>
<protein>
    <submittedName>
        <fullName evidence="9">Outer membrane protein</fullName>
    </submittedName>
</protein>
<dbReference type="SUPFAM" id="SSF56935">
    <property type="entry name" value="Porins"/>
    <property type="match status" value="1"/>
</dbReference>
<keyword evidence="5 8" id="KW-0732">Signal</keyword>
<keyword evidence="10" id="KW-1185">Reference proteome</keyword>
<accession>A0A0W0SST4</accession>
<keyword evidence="7" id="KW-0998">Cell outer membrane</keyword>
<name>A0A0W0SST4_9GAMM</name>
<dbReference type="GO" id="GO:0009279">
    <property type="term" value="C:cell outer membrane"/>
    <property type="evidence" value="ECO:0007669"/>
    <property type="project" value="UniProtKB-SubCell"/>
</dbReference>
<dbReference type="GO" id="GO:0015483">
    <property type="term" value="F:long-chain fatty acid transporting porin activity"/>
    <property type="evidence" value="ECO:0007669"/>
    <property type="project" value="TreeGrafter"/>
</dbReference>
<feature type="chain" id="PRO_5006912301" evidence="8">
    <location>
        <begin position="19"/>
        <end position="391"/>
    </location>
</feature>
<dbReference type="Gene3D" id="2.40.160.60">
    <property type="entry name" value="Outer membrane protein transport protein (OMPP1/FadL/TodX)"/>
    <property type="match status" value="1"/>
</dbReference>
<evidence type="ECO:0000313" key="9">
    <source>
        <dbReference type="EMBL" id="KTC86321.1"/>
    </source>
</evidence>
<evidence type="ECO:0000256" key="2">
    <source>
        <dbReference type="ARBA" id="ARBA00008163"/>
    </source>
</evidence>
<comment type="subcellular location">
    <subcellularLocation>
        <location evidence="1">Cell outer membrane</location>
        <topology evidence="1">Multi-pass membrane protein</topology>
    </subcellularLocation>
</comment>
<evidence type="ECO:0000313" key="10">
    <source>
        <dbReference type="Proteomes" id="UP000054742"/>
    </source>
</evidence>
<dbReference type="STRING" id="29422.Lbru_0815"/>
<dbReference type="PANTHER" id="PTHR35093">
    <property type="entry name" value="OUTER MEMBRANE PROTEIN NMB0088-RELATED"/>
    <property type="match status" value="1"/>
</dbReference>
<evidence type="ECO:0000256" key="1">
    <source>
        <dbReference type="ARBA" id="ARBA00004571"/>
    </source>
</evidence>
<sequence>MRYSLAIFLSLTSISSHANVLQYFTGITYSNPAELFKVKKNDFLIGATGFYADVRFAGSVLNFNTFQYDNGVSASRRFSLLPYGRIATRVNDKLVIGVDVTQPFHSNLIYGDDAFTRYAVTDTLMTDVDISPRFSFNAFPKLNVGAGLNFNFLKDNETNWALPISQTAYTKFVNRTSGFGVGYDLGAYYMANSSNFFGATYYSSIKQKTRGESIFNTSVSNDLVFNFRMPTTTVLNYVHLFNPKWLASFQVFCSQWNANQYARIRNTAAPPPFGPNFTFTMKYNASWAYAAAVRKQQSENLGLTLIGLIDDGPERDHLRTLNFPSDTQYFLALGADYHLSKTATMEMLYGHVISNTTINNFLPLNGQQTPFTTGRVRINADVFELRFKLQT</sequence>
<organism evidence="9 10">
    <name type="scientific">Legionella brunensis</name>
    <dbReference type="NCBI Taxonomy" id="29422"/>
    <lineage>
        <taxon>Bacteria</taxon>
        <taxon>Pseudomonadati</taxon>
        <taxon>Pseudomonadota</taxon>
        <taxon>Gammaproteobacteria</taxon>
        <taxon>Legionellales</taxon>
        <taxon>Legionellaceae</taxon>
        <taxon>Legionella</taxon>
    </lineage>
</organism>
<comment type="caution">
    <text evidence="9">The sequence shown here is derived from an EMBL/GenBank/DDBJ whole genome shotgun (WGS) entry which is preliminary data.</text>
</comment>
<evidence type="ECO:0000256" key="3">
    <source>
        <dbReference type="ARBA" id="ARBA00022452"/>
    </source>
</evidence>
<dbReference type="EMBL" id="LNXV01000005">
    <property type="protein sequence ID" value="KTC86321.1"/>
    <property type="molecule type" value="Genomic_DNA"/>
</dbReference>
<reference evidence="9 10" key="1">
    <citation type="submission" date="2015-11" db="EMBL/GenBank/DDBJ databases">
        <title>Genomic analysis of 38 Legionella species identifies large and diverse effector repertoires.</title>
        <authorList>
            <person name="Burstein D."/>
            <person name="Amaro F."/>
            <person name="Zusman T."/>
            <person name="Lifshitz Z."/>
            <person name="Cohen O."/>
            <person name="Gilbert J.A."/>
            <person name="Pupko T."/>
            <person name="Shuman H.A."/>
            <person name="Segal G."/>
        </authorList>
    </citation>
    <scope>NUCLEOTIDE SEQUENCE [LARGE SCALE GENOMIC DNA]</scope>
    <source>
        <strain evidence="9 10">ATCC 43878</strain>
    </source>
</reference>
<dbReference type="RefSeq" id="WP_058440916.1">
    <property type="nucleotide sequence ID" value="NZ_CAAAHU010000010.1"/>
</dbReference>
<keyword evidence="4" id="KW-0812">Transmembrane</keyword>
<evidence type="ECO:0000256" key="5">
    <source>
        <dbReference type="ARBA" id="ARBA00022729"/>
    </source>
</evidence>
<evidence type="ECO:0000256" key="6">
    <source>
        <dbReference type="ARBA" id="ARBA00023136"/>
    </source>
</evidence>
<evidence type="ECO:0000256" key="8">
    <source>
        <dbReference type="SAM" id="SignalP"/>
    </source>
</evidence>
<gene>
    <name evidence="9" type="ORF">Lbru_0815</name>
</gene>
<dbReference type="PATRIC" id="fig|29422.6.peg.851"/>
<keyword evidence="3" id="KW-1134">Transmembrane beta strand</keyword>
<dbReference type="PANTHER" id="PTHR35093:SF8">
    <property type="entry name" value="OUTER MEMBRANE PROTEIN NMB0088-RELATED"/>
    <property type="match status" value="1"/>
</dbReference>